<keyword evidence="3" id="KW-1185">Reference proteome</keyword>
<dbReference type="AlphaFoldDB" id="A0AAU9F333"/>
<evidence type="ECO:0008006" key="4">
    <source>
        <dbReference type="Google" id="ProtNLM"/>
    </source>
</evidence>
<dbReference type="Proteomes" id="UP001366166">
    <property type="component" value="Chromosome"/>
</dbReference>
<keyword evidence="1" id="KW-0812">Transmembrane</keyword>
<organism evidence="2 3">
    <name type="scientific">Desulfoferula mesophila</name>
    <dbReference type="NCBI Taxonomy" id="3058419"/>
    <lineage>
        <taxon>Bacteria</taxon>
        <taxon>Pseudomonadati</taxon>
        <taxon>Thermodesulfobacteriota</taxon>
        <taxon>Desulfarculia</taxon>
        <taxon>Desulfarculales</taxon>
        <taxon>Desulfarculaceae</taxon>
        <taxon>Desulfoferula</taxon>
    </lineage>
</organism>
<proteinExistence type="predicted"/>
<evidence type="ECO:0000313" key="2">
    <source>
        <dbReference type="EMBL" id="BEQ16157.1"/>
    </source>
</evidence>
<name>A0AAU9F333_9BACT</name>
<sequence>MWQAIVVAIVVGLAALWVGRRLWRSMRAAGDQSAGCGCGCSGPCHQPQPLEGPEPPACANCAQRPGESGRPPRLG</sequence>
<dbReference type="KEGG" id="dmp:FAK_32230"/>
<accession>A0AAU9F333</accession>
<protein>
    <recommendedName>
        <fullName evidence="4">FeoB-associated Cys-rich membrane protein</fullName>
    </recommendedName>
</protein>
<keyword evidence="1" id="KW-0472">Membrane</keyword>
<keyword evidence="1" id="KW-1133">Transmembrane helix</keyword>
<evidence type="ECO:0000256" key="1">
    <source>
        <dbReference type="SAM" id="Phobius"/>
    </source>
</evidence>
<evidence type="ECO:0000313" key="3">
    <source>
        <dbReference type="Proteomes" id="UP001366166"/>
    </source>
</evidence>
<reference evidence="3" key="1">
    <citation type="journal article" date="2023" name="Arch. Microbiol.">
        <title>Desulfoferula mesophilus gen. nov. sp. nov., a mesophilic sulfate-reducing bacterium isolated from a brackish lake sediment.</title>
        <authorList>
            <person name="Watanabe T."/>
            <person name="Yabe T."/>
            <person name="Tsuji J.M."/>
            <person name="Fukui M."/>
        </authorList>
    </citation>
    <scope>NUCLEOTIDE SEQUENCE [LARGE SCALE GENOMIC DNA]</scope>
    <source>
        <strain evidence="3">12FAK</strain>
    </source>
</reference>
<feature type="transmembrane region" description="Helical" evidence="1">
    <location>
        <begin position="6"/>
        <end position="23"/>
    </location>
</feature>
<dbReference type="EMBL" id="AP028679">
    <property type="protein sequence ID" value="BEQ16157.1"/>
    <property type="molecule type" value="Genomic_DNA"/>
</dbReference>
<dbReference type="Pfam" id="PF12669">
    <property type="entry name" value="FeoB_associated"/>
    <property type="match status" value="1"/>
</dbReference>
<gene>
    <name evidence="2" type="ORF">FAK_32230</name>
</gene>
<dbReference type="RefSeq" id="WP_338601604.1">
    <property type="nucleotide sequence ID" value="NZ_AP028679.1"/>
</dbReference>